<dbReference type="Proteomes" id="UP000266841">
    <property type="component" value="Unassembled WGS sequence"/>
</dbReference>
<name>K0SH61_THAOC</name>
<evidence type="ECO:0000313" key="2">
    <source>
        <dbReference type="EMBL" id="EJK57877.1"/>
    </source>
</evidence>
<accession>K0SH61</accession>
<feature type="region of interest" description="Disordered" evidence="1">
    <location>
        <begin position="34"/>
        <end position="53"/>
    </location>
</feature>
<evidence type="ECO:0000256" key="1">
    <source>
        <dbReference type="SAM" id="MobiDB-lite"/>
    </source>
</evidence>
<protein>
    <submittedName>
        <fullName evidence="2">Uncharacterized protein</fullName>
    </submittedName>
</protein>
<gene>
    <name evidence="2" type="ORF">THAOC_22042</name>
</gene>
<dbReference type="AlphaFoldDB" id="K0SH61"/>
<sequence>MIYQALAALMAANNVPDRGKFAIAEGTPSGENQRELELQHGNPPSLAAARNASTDRTRSSLCMLVPFLAMATTAHAFTEAPGSPNFSNFPRKQTWVAPKALPELMNDMYQPADLVLSAHRGKHREDLIGRLQEVEGLRADAGWIISSPGASPCFGAFMADSRHNGGSSAPTLPSSPSGWATLATGGTDPMLVDLAPQHGAAIARLLRNLLGLKERSKGSKREMTRTALGGVKVESDEASSLRDKTDPDVALYVAANRGGECGSHLQASDNEAGERPTQNKADEAQRGIAVVPHGPPGGGLVMQSPPNSPVVSFATPLFRQNGGERTGLIPVRAAIPFA</sequence>
<evidence type="ECO:0000313" key="3">
    <source>
        <dbReference type="Proteomes" id="UP000266841"/>
    </source>
</evidence>
<proteinExistence type="predicted"/>
<keyword evidence="3" id="KW-1185">Reference proteome</keyword>
<reference evidence="2 3" key="1">
    <citation type="journal article" date="2012" name="Genome Biol.">
        <title>Genome and low-iron response of an oceanic diatom adapted to chronic iron limitation.</title>
        <authorList>
            <person name="Lommer M."/>
            <person name="Specht M."/>
            <person name="Roy A.S."/>
            <person name="Kraemer L."/>
            <person name="Andreson R."/>
            <person name="Gutowska M.A."/>
            <person name="Wolf J."/>
            <person name="Bergner S.V."/>
            <person name="Schilhabel M.B."/>
            <person name="Klostermeier U.C."/>
            <person name="Beiko R.G."/>
            <person name="Rosenstiel P."/>
            <person name="Hippler M."/>
            <person name="Laroche J."/>
        </authorList>
    </citation>
    <scope>NUCLEOTIDE SEQUENCE [LARGE SCALE GENOMIC DNA]</scope>
    <source>
        <strain evidence="2 3">CCMP1005</strain>
    </source>
</reference>
<dbReference type="EMBL" id="AGNL01026816">
    <property type="protein sequence ID" value="EJK57877.1"/>
    <property type="molecule type" value="Genomic_DNA"/>
</dbReference>
<feature type="region of interest" description="Disordered" evidence="1">
    <location>
        <begin position="261"/>
        <end position="282"/>
    </location>
</feature>
<feature type="non-terminal residue" evidence="2">
    <location>
        <position position="338"/>
    </location>
</feature>
<comment type="caution">
    <text evidence="2">The sequence shown here is derived from an EMBL/GenBank/DDBJ whole genome shotgun (WGS) entry which is preliminary data.</text>
</comment>
<organism evidence="2 3">
    <name type="scientific">Thalassiosira oceanica</name>
    <name type="common">Marine diatom</name>
    <dbReference type="NCBI Taxonomy" id="159749"/>
    <lineage>
        <taxon>Eukaryota</taxon>
        <taxon>Sar</taxon>
        <taxon>Stramenopiles</taxon>
        <taxon>Ochrophyta</taxon>
        <taxon>Bacillariophyta</taxon>
        <taxon>Coscinodiscophyceae</taxon>
        <taxon>Thalassiosirophycidae</taxon>
        <taxon>Thalassiosirales</taxon>
        <taxon>Thalassiosiraceae</taxon>
        <taxon>Thalassiosira</taxon>
    </lineage>
</organism>